<proteinExistence type="predicted"/>
<protein>
    <submittedName>
        <fullName evidence="1">Uncharacterized protein</fullName>
    </submittedName>
</protein>
<dbReference type="AlphaFoldDB" id="A0A8X8X3H4"/>
<name>A0A8X8X3H4_SALSN</name>
<reference evidence="1" key="2">
    <citation type="submission" date="2020-08" db="EMBL/GenBank/DDBJ databases">
        <title>Plant Genome Project.</title>
        <authorList>
            <person name="Zhang R.-G."/>
        </authorList>
    </citation>
    <scope>NUCLEOTIDE SEQUENCE</scope>
    <source>
        <strain evidence="1">Huo1</strain>
        <tissue evidence="1">Leaf</tissue>
    </source>
</reference>
<evidence type="ECO:0000313" key="2">
    <source>
        <dbReference type="Proteomes" id="UP000298416"/>
    </source>
</evidence>
<comment type="caution">
    <text evidence="1">The sequence shown here is derived from an EMBL/GenBank/DDBJ whole genome shotgun (WGS) entry which is preliminary data.</text>
</comment>
<keyword evidence="2" id="KW-1185">Reference proteome</keyword>
<reference evidence="1" key="1">
    <citation type="submission" date="2018-01" db="EMBL/GenBank/DDBJ databases">
        <authorList>
            <person name="Mao J.F."/>
        </authorList>
    </citation>
    <scope>NUCLEOTIDE SEQUENCE</scope>
    <source>
        <strain evidence="1">Huo1</strain>
        <tissue evidence="1">Leaf</tissue>
    </source>
</reference>
<dbReference type="EMBL" id="PNBA02000012">
    <property type="protein sequence ID" value="KAG6406088.1"/>
    <property type="molecule type" value="Genomic_DNA"/>
</dbReference>
<dbReference type="Proteomes" id="UP000298416">
    <property type="component" value="Unassembled WGS sequence"/>
</dbReference>
<gene>
    <name evidence="1" type="ORF">SASPL_133685</name>
</gene>
<organism evidence="1">
    <name type="scientific">Salvia splendens</name>
    <name type="common">Scarlet sage</name>
    <dbReference type="NCBI Taxonomy" id="180675"/>
    <lineage>
        <taxon>Eukaryota</taxon>
        <taxon>Viridiplantae</taxon>
        <taxon>Streptophyta</taxon>
        <taxon>Embryophyta</taxon>
        <taxon>Tracheophyta</taxon>
        <taxon>Spermatophyta</taxon>
        <taxon>Magnoliopsida</taxon>
        <taxon>eudicotyledons</taxon>
        <taxon>Gunneridae</taxon>
        <taxon>Pentapetalae</taxon>
        <taxon>asterids</taxon>
        <taxon>lamiids</taxon>
        <taxon>Lamiales</taxon>
        <taxon>Lamiaceae</taxon>
        <taxon>Nepetoideae</taxon>
        <taxon>Mentheae</taxon>
        <taxon>Salviinae</taxon>
        <taxon>Salvia</taxon>
        <taxon>Salvia subgen. Calosphace</taxon>
        <taxon>core Calosphace</taxon>
    </lineage>
</organism>
<sequence length="131" mass="13331">MRRASCLCGGAAAGSAHSDAFSDVSDGCTAAVSDLVDFFGSGAALNPAGQPENAPGSEQGVSVEVGGSRVRFKVELNPRETTIVSWKKLLKKANLSEAKWPVPSPPGRSLEARGDAIGGAAYSSCGGLSYE</sequence>
<accession>A0A8X8X3H4</accession>
<evidence type="ECO:0000313" key="1">
    <source>
        <dbReference type="EMBL" id="KAG6406088.1"/>
    </source>
</evidence>